<dbReference type="SUPFAM" id="SSF52540">
    <property type="entry name" value="P-loop containing nucleoside triphosphate hydrolases"/>
    <property type="match status" value="1"/>
</dbReference>
<dbReference type="PANTHER" id="PTHR32309">
    <property type="entry name" value="TYROSINE-PROTEIN KINASE"/>
    <property type="match status" value="1"/>
</dbReference>
<keyword evidence="3" id="KW-0418">Kinase</keyword>
<dbReference type="InterPro" id="IPR050445">
    <property type="entry name" value="Bact_polysacc_biosynth/exp"/>
</dbReference>
<name>A0A1W9KW34_9BURK</name>
<dbReference type="Proteomes" id="UP000192505">
    <property type="component" value="Unassembled WGS sequence"/>
</dbReference>
<reference evidence="3 4" key="1">
    <citation type="submission" date="2017-01" db="EMBL/GenBank/DDBJ databases">
        <title>Novel large sulfur bacteria in the metagenomes of groundwater-fed chemosynthetic microbial mats in the Lake Huron basin.</title>
        <authorList>
            <person name="Sharrar A.M."/>
            <person name="Flood B.E."/>
            <person name="Bailey J.V."/>
            <person name="Jones D.S."/>
            <person name="Biddanda B."/>
            <person name="Ruberg S.A."/>
            <person name="Marcus D.N."/>
            <person name="Dick G.J."/>
        </authorList>
    </citation>
    <scope>NUCLEOTIDE SEQUENCE [LARGE SCALE GENOMIC DNA]</scope>
    <source>
        <strain evidence="3">A7</strain>
    </source>
</reference>
<dbReference type="GO" id="GO:0005524">
    <property type="term" value="F:ATP binding"/>
    <property type="evidence" value="ECO:0007669"/>
    <property type="project" value="UniProtKB-KW"/>
</dbReference>
<dbReference type="GO" id="GO:0005886">
    <property type="term" value="C:plasma membrane"/>
    <property type="evidence" value="ECO:0007669"/>
    <property type="project" value="TreeGrafter"/>
</dbReference>
<keyword evidence="1" id="KW-0547">Nucleotide-binding</keyword>
<dbReference type="Gene3D" id="3.40.50.300">
    <property type="entry name" value="P-loop containing nucleotide triphosphate hydrolases"/>
    <property type="match status" value="1"/>
</dbReference>
<evidence type="ECO:0000313" key="4">
    <source>
        <dbReference type="Proteomes" id="UP000192505"/>
    </source>
</evidence>
<evidence type="ECO:0000313" key="3">
    <source>
        <dbReference type="EMBL" id="OQW88785.1"/>
    </source>
</evidence>
<organism evidence="3 4">
    <name type="scientific">Rhodoferax ferrireducens</name>
    <dbReference type="NCBI Taxonomy" id="192843"/>
    <lineage>
        <taxon>Bacteria</taxon>
        <taxon>Pseudomonadati</taxon>
        <taxon>Pseudomonadota</taxon>
        <taxon>Betaproteobacteria</taxon>
        <taxon>Burkholderiales</taxon>
        <taxon>Comamonadaceae</taxon>
        <taxon>Rhodoferax</taxon>
    </lineage>
</organism>
<gene>
    <name evidence="3" type="ORF">BWK72_07480</name>
</gene>
<dbReference type="InterPro" id="IPR027417">
    <property type="entry name" value="P-loop_NTPase"/>
</dbReference>
<accession>A0A1W9KW34</accession>
<dbReference type="Pfam" id="PF10609">
    <property type="entry name" value="ParA"/>
    <property type="match status" value="1"/>
</dbReference>
<evidence type="ECO:0000256" key="2">
    <source>
        <dbReference type="ARBA" id="ARBA00022840"/>
    </source>
</evidence>
<keyword evidence="2" id="KW-0067">ATP-binding</keyword>
<dbReference type="InterPro" id="IPR033756">
    <property type="entry name" value="YlxH/NBP35"/>
</dbReference>
<protein>
    <submittedName>
        <fullName evidence="3">Protein tyrosine kinase</fullName>
    </submittedName>
</protein>
<dbReference type="PANTHER" id="PTHR32309:SF13">
    <property type="entry name" value="FERRIC ENTEROBACTIN TRANSPORT PROTEIN FEPE"/>
    <property type="match status" value="1"/>
</dbReference>
<dbReference type="GO" id="GO:0004713">
    <property type="term" value="F:protein tyrosine kinase activity"/>
    <property type="evidence" value="ECO:0007669"/>
    <property type="project" value="TreeGrafter"/>
</dbReference>
<dbReference type="EMBL" id="MTEI01000003">
    <property type="protein sequence ID" value="OQW88785.1"/>
    <property type="molecule type" value="Genomic_DNA"/>
</dbReference>
<keyword evidence="3" id="KW-0808">Transferase</keyword>
<sequence>MSSLIEQAARRLEQLRQAGVDMPATPVAAASPKAITPEPTPPAKPAVASRKVDLDLEAMSEAGIINPNSPRSEIADQYRVIKRPLIKNAMGKGASIIANGNLIMVTSALPGEGKSFTSINLALSIATELDNTVMLVDADVARPSVMRMLGLPDGPGLLDLVLDAKMDMSSVLLKTNIEKLTILPSGTPHPRATELLASDAMVHLLEDMAARYPDRIIVFDSPPLLITTESRVLATHMGQVVLVVHAGKTLQSEVKQALGTIEACPVKLLLLNRSSSLFKGGYGYNYGYGGGYGYDRAEEQAA</sequence>
<comment type="caution">
    <text evidence="3">The sequence shown here is derived from an EMBL/GenBank/DDBJ whole genome shotgun (WGS) entry which is preliminary data.</text>
</comment>
<dbReference type="CDD" id="cd05387">
    <property type="entry name" value="BY-kinase"/>
    <property type="match status" value="1"/>
</dbReference>
<dbReference type="InterPro" id="IPR005702">
    <property type="entry name" value="Wzc-like_C"/>
</dbReference>
<dbReference type="NCBIfam" id="TIGR03018">
    <property type="entry name" value="pepcterm_TyrKin"/>
    <property type="match status" value="1"/>
</dbReference>
<evidence type="ECO:0000256" key="1">
    <source>
        <dbReference type="ARBA" id="ARBA00022741"/>
    </source>
</evidence>
<dbReference type="AlphaFoldDB" id="A0A1W9KW34"/>
<proteinExistence type="predicted"/>